<evidence type="ECO:0000313" key="15">
    <source>
        <dbReference type="Proteomes" id="UP001431783"/>
    </source>
</evidence>
<dbReference type="InterPro" id="IPR002347">
    <property type="entry name" value="SDR_fam"/>
</dbReference>
<dbReference type="FunFam" id="3.40.50.720:FF:000131">
    <property type="entry name" value="Short-chain dehydrogenase/reductase 3"/>
    <property type="match status" value="1"/>
</dbReference>
<organism evidence="14 15">
    <name type="scientific">Henosepilachna vigintioctopunctata</name>
    <dbReference type="NCBI Taxonomy" id="420089"/>
    <lineage>
        <taxon>Eukaryota</taxon>
        <taxon>Metazoa</taxon>
        <taxon>Ecdysozoa</taxon>
        <taxon>Arthropoda</taxon>
        <taxon>Hexapoda</taxon>
        <taxon>Insecta</taxon>
        <taxon>Pterygota</taxon>
        <taxon>Neoptera</taxon>
        <taxon>Endopterygota</taxon>
        <taxon>Coleoptera</taxon>
        <taxon>Polyphaga</taxon>
        <taxon>Cucujiformia</taxon>
        <taxon>Coccinelloidea</taxon>
        <taxon>Coccinellidae</taxon>
        <taxon>Epilachninae</taxon>
        <taxon>Epilachnini</taxon>
        <taxon>Henosepilachna</taxon>
    </lineage>
</organism>
<evidence type="ECO:0000313" key="14">
    <source>
        <dbReference type="EMBL" id="KAK9885337.1"/>
    </source>
</evidence>
<comment type="function">
    <text evidence="9">Catalyzes the reduction of all-trans-retinal to all-trans-retinol in the presence of NADPH.</text>
</comment>
<dbReference type="Pfam" id="PF00106">
    <property type="entry name" value="adh_short"/>
    <property type="match status" value="1"/>
</dbReference>
<dbReference type="Gene3D" id="3.40.50.720">
    <property type="entry name" value="NAD(P)-binding Rossmann-like Domain"/>
    <property type="match status" value="1"/>
</dbReference>
<comment type="similarity">
    <text evidence="2 12">Belongs to the short-chain dehydrogenases/reductases (SDR) family.</text>
</comment>
<dbReference type="PANTHER" id="PTHR24322">
    <property type="entry name" value="PKSB"/>
    <property type="match status" value="1"/>
</dbReference>
<evidence type="ECO:0000256" key="5">
    <source>
        <dbReference type="ARBA" id="ARBA00022989"/>
    </source>
</evidence>
<evidence type="ECO:0000256" key="13">
    <source>
        <dbReference type="SAM" id="Phobius"/>
    </source>
</evidence>
<reference evidence="14 15" key="1">
    <citation type="submission" date="2023-03" db="EMBL/GenBank/DDBJ databases">
        <title>Genome insight into feeding habits of ladybird beetles.</title>
        <authorList>
            <person name="Li H.-S."/>
            <person name="Huang Y.-H."/>
            <person name="Pang H."/>
        </authorList>
    </citation>
    <scope>NUCLEOTIDE SEQUENCE [LARGE SCALE GENOMIC DNA]</scope>
    <source>
        <strain evidence="14">SYSU_2023b</strain>
        <tissue evidence="14">Whole body</tissue>
    </source>
</reference>
<evidence type="ECO:0000256" key="9">
    <source>
        <dbReference type="ARBA" id="ARBA00059620"/>
    </source>
</evidence>
<dbReference type="InterPro" id="IPR036291">
    <property type="entry name" value="NAD(P)-bd_dom_sf"/>
</dbReference>
<comment type="caution">
    <text evidence="14">The sequence shown here is derived from an EMBL/GenBank/DDBJ whole genome shotgun (WGS) entry which is preliminary data.</text>
</comment>
<dbReference type="SUPFAM" id="SSF51735">
    <property type="entry name" value="NAD(P)-binding Rossmann-fold domains"/>
    <property type="match status" value="1"/>
</dbReference>
<evidence type="ECO:0000256" key="11">
    <source>
        <dbReference type="ARBA" id="ARBA00082544"/>
    </source>
</evidence>
<gene>
    <name evidence="14" type="ORF">WA026_010836</name>
</gene>
<keyword evidence="5 13" id="KW-1133">Transmembrane helix</keyword>
<evidence type="ECO:0000256" key="7">
    <source>
        <dbReference type="ARBA" id="ARBA00023098"/>
    </source>
</evidence>
<evidence type="ECO:0000256" key="6">
    <source>
        <dbReference type="ARBA" id="ARBA00023002"/>
    </source>
</evidence>
<dbReference type="CDD" id="cd05339">
    <property type="entry name" value="17beta-HSDXI-like_SDR_c"/>
    <property type="match status" value="1"/>
</dbReference>
<dbReference type="EMBL" id="JARQZJ010000095">
    <property type="protein sequence ID" value="KAK9885337.1"/>
    <property type="molecule type" value="Genomic_DNA"/>
</dbReference>
<dbReference type="PRINTS" id="PR00080">
    <property type="entry name" value="SDRFAMILY"/>
</dbReference>
<dbReference type="GO" id="GO:0052650">
    <property type="term" value="F:all-trans-retinol dehydrogenase (NADP+) activity"/>
    <property type="evidence" value="ECO:0007669"/>
    <property type="project" value="UniProtKB-ARBA"/>
</dbReference>
<name>A0AAW1UXW1_9CUCU</name>
<dbReference type="GO" id="GO:0005811">
    <property type="term" value="C:lipid droplet"/>
    <property type="evidence" value="ECO:0007669"/>
    <property type="project" value="TreeGrafter"/>
</dbReference>
<keyword evidence="8 13" id="KW-0472">Membrane</keyword>
<evidence type="ECO:0000256" key="3">
    <source>
        <dbReference type="ARBA" id="ARBA00022692"/>
    </source>
</evidence>
<keyword evidence="6" id="KW-0560">Oxidoreductase</keyword>
<evidence type="ECO:0000256" key="2">
    <source>
        <dbReference type="ARBA" id="ARBA00006484"/>
    </source>
</evidence>
<evidence type="ECO:0000256" key="12">
    <source>
        <dbReference type="RuleBase" id="RU000363"/>
    </source>
</evidence>
<feature type="transmembrane region" description="Helical" evidence="13">
    <location>
        <begin position="55"/>
        <end position="77"/>
    </location>
</feature>
<keyword evidence="15" id="KW-1185">Reference proteome</keyword>
<keyword evidence="3 13" id="KW-0812">Transmembrane</keyword>
<sequence length="364" mass="41505">MCSTTENNILEEKKKKKYFFKGNMQLHPVIRRSLTIMQSIYEFISRIVKRIVKRIIELIVLSWLTVYYIIEAAVFTITPSFLLPKRSIRGQVVVITGGAGGVGQELAIRLARAKAQVIVWDNNEKAMEKLKERAKAEGHDIITQPVDVSDREVVYKYAKIIKDDVGPVDIIINNAGIVCGQTLLDIPDYMIEKTYNVNILSHYWTTKAFLPDMIKRKMGHIVTIGSITGMLGTYKCTDYSATKHAAIGFHESLLTELKTHGHNKICMTLICPYFINTQMFAGCKPKNMKMLEPKDVAKRIVTAIRNREVFVTMPGFFRYILPIKNYIPVKLSWAVMYRLIKGPQSMMGMRKFQDDEVVEAIEAA</sequence>
<keyword evidence="4" id="KW-0521">NADP</keyword>
<evidence type="ECO:0000256" key="1">
    <source>
        <dbReference type="ARBA" id="ARBA00004141"/>
    </source>
</evidence>
<dbReference type="PANTHER" id="PTHR24322:SF729">
    <property type="entry name" value="MIP05442P"/>
    <property type="match status" value="1"/>
</dbReference>
<keyword evidence="7" id="KW-0443">Lipid metabolism</keyword>
<evidence type="ECO:0000256" key="8">
    <source>
        <dbReference type="ARBA" id="ARBA00023136"/>
    </source>
</evidence>
<accession>A0AAW1UXW1</accession>
<dbReference type="GO" id="GO:0016020">
    <property type="term" value="C:membrane"/>
    <property type="evidence" value="ECO:0007669"/>
    <property type="project" value="UniProtKB-SubCell"/>
</dbReference>
<comment type="subcellular location">
    <subcellularLocation>
        <location evidence="1">Membrane</location>
        <topology evidence="1">Multi-pass membrane protein</topology>
    </subcellularLocation>
</comment>
<evidence type="ECO:0000256" key="10">
    <source>
        <dbReference type="ARBA" id="ARBA00068717"/>
    </source>
</evidence>
<dbReference type="AlphaFoldDB" id="A0AAW1UXW1"/>
<evidence type="ECO:0000256" key="4">
    <source>
        <dbReference type="ARBA" id="ARBA00022857"/>
    </source>
</evidence>
<proteinExistence type="inferred from homology"/>
<dbReference type="PRINTS" id="PR00081">
    <property type="entry name" value="GDHRDH"/>
</dbReference>
<protein>
    <recommendedName>
        <fullName evidence="10">Short-chain dehydrogenase/reductase 3</fullName>
    </recommendedName>
    <alternativeName>
        <fullName evidence="11">Retinal short-chain dehydrogenase/reductase 1</fullName>
    </alternativeName>
</protein>
<dbReference type="Proteomes" id="UP001431783">
    <property type="component" value="Unassembled WGS sequence"/>
</dbReference>